<evidence type="ECO:0000313" key="5">
    <source>
        <dbReference type="Proteomes" id="UP001369815"/>
    </source>
</evidence>
<name>A0AAX6MMQ2_9PEZI</name>
<dbReference type="InterPro" id="IPR000868">
    <property type="entry name" value="Isochorismatase-like_dom"/>
</dbReference>
<dbReference type="Proteomes" id="UP001369815">
    <property type="component" value="Unassembled WGS sequence"/>
</dbReference>
<dbReference type="Gene3D" id="3.40.50.850">
    <property type="entry name" value="Isochorismatase-like"/>
    <property type="match status" value="1"/>
</dbReference>
<comment type="similarity">
    <text evidence="1">Belongs to the isochorismatase family.</text>
</comment>
<dbReference type="SUPFAM" id="SSF52499">
    <property type="entry name" value="Isochorismatase-like hydrolases"/>
    <property type="match status" value="1"/>
</dbReference>
<organism evidence="4 5">
    <name type="scientific">Daldinia eschscholtzii</name>
    <dbReference type="NCBI Taxonomy" id="292717"/>
    <lineage>
        <taxon>Eukaryota</taxon>
        <taxon>Fungi</taxon>
        <taxon>Dikarya</taxon>
        <taxon>Ascomycota</taxon>
        <taxon>Pezizomycotina</taxon>
        <taxon>Sordariomycetes</taxon>
        <taxon>Xylariomycetidae</taxon>
        <taxon>Xylariales</taxon>
        <taxon>Hypoxylaceae</taxon>
        <taxon>Daldinia</taxon>
    </lineage>
</organism>
<keyword evidence="5" id="KW-1185">Reference proteome</keyword>
<evidence type="ECO:0000256" key="1">
    <source>
        <dbReference type="ARBA" id="ARBA00006336"/>
    </source>
</evidence>
<dbReference type="InterPro" id="IPR050272">
    <property type="entry name" value="Isochorismatase-like_hydrls"/>
</dbReference>
<proteinExistence type="inferred from homology"/>
<reference evidence="4 5" key="1">
    <citation type="journal article" date="2024" name="Front Chem Biol">
        <title>Unveiling the potential of Daldinia eschscholtzii MFLUCC 19-0629 through bioactivity and bioinformatics studies for enhanced sustainable agriculture production.</title>
        <authorList>
            <person name="Brooks S."/>
            <person name="Weaver J.A."/>
            <person name="Klomchit A."/>
            <person name="Alharthi S.A."/>
            <person name="Onlamun T."/>
            <person name="Nurani R."/>
            <person name="Vong T.K."/>
            <person name="Alberti F."/>
            <person name="Greco C."/>
        </authorList>
    </citation>
    <scope>NUCLEOTIDE SEQUENCE [LARGE SCALE GENOMIC DNA]</scope>
    <source>
        <strain evidence="4">MFLUCC 19-0629</strain>
    </source>
</reference>
<protein>
    <recommendedName>
        <fullName evidence="3">Isochorismatase-like domain-containing protein</fullName>
    </recommendedName>
</protein>
<dbReference type="InterPro" id="IPR036380">
    <property type="entry name" value="Isochorismatase-like_sf"/>
</dbReference>
<evidence type="ECO:0000313" key="4">
    <source>
        <dbReference type="EMBL" id="KAK6953756.1"/>
    </source>
</evidence>
<sequence length="222" mass="24317">MKPANAAKTALIVIDVQNGFRHPTHWGASRSTPECEENIEHLLKAAREYNKKQGEDAEDKSNAIIICHVHHHSIYPDSLLHPDARLEIDGKVVEAVQPQSFAQPEPLEPVFIKDVNSSFIGTELEAYIKSKGVRQLIIMGLTTDHCVSTTTRMASNLRVVSVTSPTGELDEGDIVLVDDACATFSKGGFDAETVHKVSLASLNEEFAEVVNTKDVLHGVFGY</sequence>
<dbReference type="PANTHER" id="PTHR43540">
    <property type="entry name" value="PEROXYUREIDOACRYLATE/UREIDOACRYLATE AMIDOHYDROLASE-RELATED"/>
    <property type="match status" value="1"/>
</dbReference>
<gene>
    <name evidence="4" type="ORF">Daesc_003718</name>
</gene>
<dbReference type="Pfam" id="PF00857">
    <property type="entry name" value="Isochorismatase"/>
    <property type="match status" value="1"/>
</dbReference>
<feature type="domain" description="Isochorismatase-like" evidence="3">
    <location>
        <begin position="9"/>
        <end position="213"/>
    </location>
</feature>
<evidence type="ECO:0000259" key="3">
    <source>
        <dbReference type="Pfam" id="PF00857"/>
    </source>
</evidence>
<accession>A0AAX6MMQ2</accession>
<dbReference type="GO" id="GO:0016787">
    <property type="term" value="F:hydrolase activity"/>
    <property type="evidence" value="ECO:0007669"/>
    <property type="project" value="UniProtKB-KW"/>
</dbReference>
<keyword evidence="2" id="KW-0378">Hydrolase</keyword>
<dbReference type="PANTHER" id="PTHR43540:SF1">
    <property type="entry name" value="ISOCHORISMATASE HYDROLASE"/>
    <property type="match status" value="1"/>
</dbReference>
<comment type="caution">
    <text evidence="4">The sequence shown here is derived from an EMBL/GenBank/DDBJ whole genome shotgun (WGS) entry which is preliminary data.</text>
</comment>
<evidence type="ECO:0000256" key="2">
    <source>
        <dbReference type="ARBA" id="ARBA00022801"/>
    </source>
</evidence>
<dbReference type="EMBL" id="JBANMG010000004">
    <property type="protein sequence ID" value="KAK6953756.1"/>
    <property type="molecule type" value="Genomic_DNA"/>
</dbReference>
<dbReference type="AlphaFoldDB" id="A0AAX6MMQ2"/>